<keyword evidence="1" id="KW-1185">Reference proteome</keyword>
<evidence type="ECO:0000313" key="2">
    <source>
        <dbReference type="WBParaSite" id="ALUE_0001325001-mRNA-1"/>
    </source>
</evidence>
<organism evidence="1 2">
    <name type="scientific">Ascaris lumbricoides</name>
    <name type="common">Giant roundworm</name>
    <dbReference type="NCBI Taxonomy" id="6252"/>
    <lineage>
        <taxon>Eukaryota</taxon>
        <taxon>Metazoa</taxon>
        <taxon>Ecdysozoa</taxon>
        <taxon>Nematoda</taxon>
        <taxon>Chromadorea</taxon>
        <taxon>Rhabditida</taxon>
        <taxon>Spirurina</taxon>
        <taxon>Ascaridomorpha</taxon>
        <taxon>Ascaridoidea</taxon>
        <taxon>Ascarididae</taxon>
        <taxon>Ascaris</taxon>
    </lineage>
</organism>
<dbReference type="WBParaSite" id="ALUE_0001325001-mRNA-1">
    <property type="protein sequence ID" value="ALUE_0001325001-mRNA-1"/>
    <property type="gene ID" value="ALUE_0001325001"/>
</dbReference>
<reference evidence="2" key="1">
    <citation type="submission" date="2017-02" db="UniProtKB">
        <authorList>
            <consortium name="WormBaseParasite"/>
        </authorList>
    </citation>
    <scope>IDENTIFICATION</scope>
</reference>
<dbReference type="AlphaFoldDB" id="A0A0M3I7Q1"/>
<accession>A0A0M3I7Q1</accession>
<sequence length="67" mass="7537">MIGVLSDAQLRSVARDPRACHAAMHISSGIDVLRVHNLHSTRRAQEHSLYTNWSFAASLCEQTLRLH</sequence>
<proteinExistence type="predicted"/>
<name>A0A0M3I7Q1_ASCLU</name>
<protein>
    <submittedName>
        <fullName evidence="2">Pterin-binding domain-containing protein</fullName>
    </submittedName>
</protein>
<evidence type="ECO:0000313" key="1">
    <source>
        <dbReference type="Proteomes" id="UP000036681"/>
    </source>
</evidence>
<dbReference type="Proteomes" id="UP000036681">
    <property type="component" value="Unplaced"/>
</dbReference>